<feature type="transmembrane region" description="Helical" evidence="1">
    <location>
        <begin position="103"/>
        <end position="125"/>
    </location>
</feature>
<dbReference type="EMBL" id="AWXZ01000037">
    <property type="protein sequence ID" value="ESR23869.1"/>
    <property type="molecule type" value="Genomic_DNA"/>
</dbReference>
<name>V4RET2_9HYPH</name>
<accession>V4RET2</accession>
<dbReference type="OrthoDB" id="7264282at2"/>
<dbReference type="AlphaFoldDB" id="V4RET2"/>
<evidence type="ECO:0000313" key="2">
    <source>
        <dbReference type="EMBL" id="ESR23869.1"/>
    </source>
</evidence>
<evidence type="ECO:0008006" key="4">
    <source>
        <dbReference type="Google" id="ProtNLM"/>
    </source>
</evidence>
<dbReference type="STRING" id="631454.N177_2814"/>
<evidence type="ECO:0000256" key="1">
    <source>
        <dbReference type="SAM" id="Phobius"/>
    </source>
</evidence>
<gene>
    <name evidence="2" type="ORF">N177_2814</name>
</gene>
<protein>
    <recommendedName>
        <fullName evidence="4">Transmembrane protein</fullName>
    </recommendedName>
</protein>
<dbReference type="RefSeq" id="WP_023432939.1">
    <property type="nucleotide sequence ID" value="NZ_AWXZ01000037.1"/>
</dbReference>
<keyword evidence="1" id="KW-0472">Membrane</keyword>
<keyword evidence="1" id="KW-1133">Transmembrane helix</keyword>
<comment type="caution">
    <text evidence="2">The sequence shown here is derived from an EMBL/GenBank/DDBJ whole genome shotgun (WGS) entry which is preliminary data.</text>
</comment>
<proteinExistence type="predicted"/>
<dbReference type="eggNOG" id="ENOG50330P3">
    <property type="taxonomic scope" value="Bacteria"/>
</dbReference>
<evidence type="ECO:0000313" key="3">
    <source>
        <dbReference type="Proteomes" id="UP000017819"/>
    </source>
</evidence>
<dbReference type="Proteomes" id="UP000017819">
    <property type="component" value="Unassembled WGS sequence"/>
</dbReference>
<keyword evidence="3" id="KW-1185">Reference proteome</keyword>
<reference evidence="2 3" key="1">
    <citation type="journal article" date="2014" name="Genome Announc.">
        <title>Draft Genome Sequence of Lutibaculum baratangense Strain AMV1T, Isolated from a Mud Volcano in Andamans, India.</title>
        <authorList>
            <person name="Singh A."/>
            <person name="Sreenivas A."/>
            <person name="Sathyanarayana Reddy G."/>
            <person name="Pinnaka A.K."/>
            <person name="Shivaji S."/>
        </authorList>
    </citation>
    <scope>NUCLEOTIDE SEQUENCE [LARGE SCALE GENOMIC DNA]</scope>
    <source>
        <strain evidence="2 3">AMV1</strain>
    </source>
</reference>
<feature type="transmembrane region" description="Helical" evidence="1">
    <location>
        <begin position="54"/>
        <end position="75"/>
    </location>
</feature>
<sequence>MADTTTGRRPGHRDQLIGLTIAPLIWAAHFLVCYVFAAVWCAKLPDAGLAVPRLVVAAATVVALGGIGLVALRVFGQWGFTLREEPRHDEDTVAARHAFLSRATFLLCGLSAVATVYDAIPALFLSTCR</sequence>
<keyword evidence="1" id="KW-0812">Transmembrane</keyword>
<feature type="transmembrane region" description="Helical" evidence="1">
    <location>
        <begin position="16"/>
        <end position="42"/>
    </location>
</feature>
<organism evidence="2 3">
    <name type="scientific">Lutibaculum baratangense AMV1</name>
    <dbReference type="NCBI Taxonomy" id="631454"/>
    <lineage>
        <taxon>Bacteria</taxon>
        <taxon>Pseudomonadati</taxon>
        <taxon>Pseudomonadota</taxon>
        <taxon>Alphaproteobacteria</taxon>
        <taxon>Hyphomicrobiales</taxon>
        <taxon>Tepidamorphaceae</taxon>
        <taxon>Lutibaculum</taxon>
    </lineage>
</organism>